<feature type="domain" description="Glycosyl transferase family 1" evidence="1">
    <location>
        <begin position="139"/>
        <end position="299"/>
    </location>
</feature>
<keyword evidence="2" id="KW-0808">Transferase</keyword>
<dbReference type="NCBIfam" id="TIGR04348">
    <property type="entry name" value="selenoneine biosynthesis selenosugar synthase SenB"/>
    <property type="match status" value="1"/>
</dbReference>
<dbReference type="Pfam" id="PF00534">
    <property type="entry name" value="Glycos_transf_1"/>
    <property type="match status" value="1"/>
</dbReference>
<comment type="caution">
    <text evidence="2">The sequence shown here is derived from an EMBL/GenBank/DDBJ whole genome shotgun (WGS) entry which is preliminary data.</text>
</comment>
<evidence type="ECO:0000313" key="2">
    <source>
        <dbReference type="EMBL" id="NEX64072.1"/>
    </source>
</evidence>
<sequence length="322" mass="34640">MVSGKSHLVMISPATASANNGNWQTVSRWARFLSPRYDVSIMQAWDGCRADAMIALHARRSAGSLQAFAMSCPNRPAVLVLTGTDLYRDIHADASARDSIVAATALVVLQESGLGELPPALRAKAKVIFQSAPALPALPARDGQFDVIMVGHLRAEKDPATYMAAARLVSDPRVRMLHVGGALDASLDSLARDTMRDTPRYQWLGNLPHDETRRRVQACRLMVLTSRMEGGANVIIEAVTSGVPVLASDISGNCGMLGEAYAGYFPVGDGAALARMIDRAARDAAWLEELAAQCRERARLFTPEAERAAVLQLMDNLGCRAS</sequence>
<dbReference type="Proteomes" id="UP000482155">
    <property type="component" value="Unassembled WGS sequence"/>
</dbReference>
<dbReference type="SUPFAM" id="SSF53756">
    <property type="entry name" value="UDP-Glycosyltransferase/glycogen phosphorylase"/>
    <property type="match status" value="1"/>
</dbReference>
<keyword evidence="3" id="KW-1185">Reference proteome</keyword>
<reference evidence="2 3" key="1">
    <citation type="submission" date="2020-02" db="EMBL/GenBank/DDBJ databases">
        <authorList>
            <person name="Kim M.K."/>
        </authorList>
    </citation>
    <scope>NUCLEOTIDE SEQUENCE [LARGE SCALE GENOMIC DNA]</scope>
    <source>
        <strain evidence="2 3">17J57-3</strain>
    </source>
</reference>
<protein>
    <submittedName>
        <fullName evidence="2">TIGR04348 family glycosyltransferase</fullName>
    </submittedName>
</protein>
<name>A0A6B3SYV9_9BURK</name>
<dbReference type="Gene3D" id="3.40.50.2000">
    <property type="entry name" value="Glycogen Phosphorylase B"/>
    <property type="match status" value="2"/>
</dbReference>
<dbReference type="PANTHER" id="PTHR12526">
    <property type="entry name" value="GLYCOSYLTRANSFERASE"/>
    <property type="match status" value="1"/>
</dbReference>
<evidence type="ECO:0000313" key="3">
    <source>
        <dbReference type="Proteomes" id="UP000482155"/>
    </source>
</evidence>
<proteinExistence type="predicted"/>
<dbReference type="InterPro" id="IPR001296">
    <property type="entry name" value="Glyco_trans_1"/>
</dbReference>
<evidence type="ECO:0000259" key="1">
    <source>
        <dbReference type="Pfam" id="PF00534"/>
    </source>
</evidence>
<dbReference type="AlphaFoldDB" id="A0A6B3SYV9"/>
<gene>
    <name evidence="2" type="ORF">G3574_23560</name>
</gene>
<dbReference type="EMBL" id="JAAIVB010000078">
    <property type="protein sequence ID" value="NEX64072.1"/>
    <property type="molecule type" value="Genomic_DNA"/>
</dbReference>
<dbReference type="InterPro" id="IPR027627">
    <property type="entry name" value="Glycosyltransferase_put"/>
</dbReference>
<dbReference type="CDD" id="cd03801">
    <property type="entry name" value="GT4_PimA-like"/>
    <property type="match status" value="1"/>
</dbReference>
<accession>A0A6B3SYV9</accession>
<dbReference type="PANTHER" id="PTHR12526:SF630">
    <property type="entry name" value="GLYCOSYLTRANSFERASE"/>
    <property type="match status" value="1"/>
</dbReference>
<organism evidence="2 3">
    <name type="scientific">Noviherbaspirillum galbum</name>
    <dbReference type="NCBI Taxonomy" id="2709383"/>
    <lineage>
        <taxon>Bacteria</taxon>
        <taxon>Pseudomonadati</taxon>
        <taxon>Pseudomonadota</taxon>
        <taxon>Betaproteobacteria</taxon>
        <taxon>Burkholderiales</taxon>
        <taxon>Oxalobacteraceae</taxon>
        <taxon>Noviherbaspirillum</taxon>
    </lineage>
</organism>
<dbReference type="GO" id="GO:0016757">
    <property type="term" value="F:glycosyltransferase activity"/>
    <property type="evidence" value="ECO:0007669"/>
    <property type="project" value="InterPro"/>
</dbReference>